<comment type="caution">
    <text evidence="1">The sequence shown here is derived from an EMBL/GenBank/DDBJ whole genome shotgun (WGS) entry which is preliminary data.</text>
</comment>
<sequence length="128" mass="14351">MRRPRLLVSSSPTRNANLSIDTRPDVFYCCGRADCGSDFRPDAAMNSWEISGQASTMLTRGRCSFSVRKQWRIRTGTRGRYDVLPRSRSFLSPLARVVGLHSAAVEEFQEINEGKIGDQVLGIRNDSI</sequence>
<dbReference type="EMBL" id="JAWDGP010006075">
    <property type="protein sequence ID" value="KAK3747680.1"/>
    <property type="molecule type" value="Genomic_DNA"/>
</dbReference>
<proteinExistence type="predicted"/>
<accession>A0AAE1D091</accession>
<dbReference type="Proteomes" id="UP001283361">
    <property type="component" value="Unassembled WGS sequence"/>
</dbReference>
<reference evidence="1" key="1">
    <citation type="journal article" date="2023" name="G3 (Bethesda)">
        <title>A reference genome for the long-term kleptoplast-retaining sea slug Elysia crispata morphotype clarki.</title>
        <authorList>
            <person name="Eastman K.E."/>
            <person name="Pendleton A.L."/>
            <person name="Shaikh M.A."/>
            <person name="Suttiyut T."/>
            <person name="Ogas R."/>
            <person name="Tomko P."/>
            <person name="Gavelis G."/>
            <person name="Widhalm J.R."/>
            <person name="Wisecaver J.H."/>
        </authorList>
    </citation>
    <scope>NUCLEOTIDE SEQUENCE</scope>
    <source>
        <strain evidence="1">ECLA1</strain>
    </source>
</reference>
<dbReference type="AlphaFoldDB" id="A0AAE1D091"/>
<gene>
    <name evidence="1" type="ORF">RRG08_024827</name>
</gene>
<name>A0AAE1D091_9GAST</name>
<evidence type="ECO:0000313" key="2">
    <source>
        <dbReference type="Proteomes" id="UP001283361"/>
    </source>
</evidence>
<evidence type="ECO:0000313" key="1">
    <source>
        <dbReference type="EMBL" id="KAK3747680.1"/>
    </source>
</evidence>
<keyword evidence="2" id="KW-1185">Reference proteome</keyword>
<protein>
    <submittedName>
        <fullName evidence="1">Uncharacterized protein</fullName>
    </submittedName>
</protein>
<organism evidence="1 2">
    <name type="scientific">Elysia crispata</name>
    <name type="common">lettuce slug</name>
    <dbReference type="NCBI Taxonomy" id="231223"/>
    <lineage>
        <taxon>Eukaryota</taxon>
        <taxon>Metazoa</taxon>
        <taxon>Spiralia</taxon>
        <taxon>Lophotrochozoa</taxon>
        <taxon>Mollusca</taxon>
        <taxon>Gastropoda</taxon>
        <taxon>Heterobranchia</taxon>
        <taxon>Euthyneura</taxon>
        <taxon>Panpulmonata</taxon>
        <taxon>Sacoglossa</taxon>
        <taxon>Placobranchoidea</taxon>
        <taxon>Plakobranchidae</taxon>
        <taxon>Elysia</taxon>
    </lineage>
</organism>